<sequence length="96" mass="10162">MLFLKRLDSYHGGSNYNGGSRCGYNGGPVEATAGEGLQVTVNLARTTMVAAVAPTMEVAPDITKVELEVTTTVETLVIEEVVVVLTMEETEGPTMV</sequence>
<accession>A0ABP1PVQ7</accession>
<gene>
    <name evidence="1" type="ORF">ODALV1_LOCUS4309</name>
</gene>
<proteinExistence type="predicted"/>
<protein>
    <submittedName>
        <fullName evidence="1">Uncharacterized protein</fullName>
    </submittedName>
</protein>
<keyword evidence="2" id="KW-1185">Reference proteome</keyword>
<reference evidence="1 2" key="1">
    <citation type="submission" date="2024-08" db="EMBL/GenBank/DDBJ databases">
        <authorList>
            <person name="Cucini C."/>
            <person name="Frati F."/>
        </authorList>
    </citation>
    <scope>NUCLEOTIDE SEQUENCE [LARGE SCALE GENOMIC DNA]</scope>
</reference>
<dbReference type="Proteomes" id="UP001642540">
    <property type="component" value="Unassembled WGS sequence"/>
</dbReference>
<evidence type="ECO:0000313" key="1">
    <source>
        <dbReference type="EMBL" id="CAL8079204.1"/>
    </source>
</evidence>
<evidence type="ECO:0000313" key="2">
    <source>
        <dbReference type="Proteomes" id="UP001642540"/>
    </source>
</evidence>
<name>A0ABP1PVQ7_9HEXA</name>
<dbReference type="EMBL" id="CAXLJM020000013">
    <property type="protein sequence ID" value="CAL8079204.1"/>
    <property type="molecule type" value="Genomic_DNA"/>
</dbReference>
<comment type="caution">
    <text evidence="1">The sequence shown here is derived from an EMBL/GenBank/DDBJ whole genome shotgun (WGS) entry which is preliminary data.</text>
</comment>
<organism evidence="1 2">
    <name type="scientific">Orchesella dallaii</name>
    <dbReference type="NCBI Taxonomy" id="48710"/>
    <lineage>
        <taxon>Eukaryota</taxon>
        <taxon>Metazoa</taxon>
        <taxon>Ecdysozoa</taxon>
        <taxon>Arthropoda</taxon>
        <taxon>Hexapoda</taxon>
        <taxon>Collembola</taxon>
        <taxon>Entomobryomorpha</taxon>
        <taxon>Entomobryoidea</taxon>
        <taxon>Orchesellidae</taxon>
        <taxon>Orchesellinae</taxon>
        <taxon>Orchesella</taxon>
    </lineage>
</organism>